<dbReference type="EMBL" id="AGUE01000183">
    <property type="protein sequence ID" value="EHK97638.1"/>
    <property type="molecule type" value="Genomic_DNA"/>
</dbReference>
<protein>
    <submittedName>
        <fullName evidence="1">Uncharacterized protein</fullName>
    </submittedName>
</protein>
<evidence type="ECO:0000313" key="1">
    <source>
        <dbReference type="EMBL" id="EHK97638.1"/>
    </source>
</evidence>
<accession>H0EV16</accession>
<dbReference type="Proteomes" id="UP000005446">
    <property type="component" value="Unassembled WGS sequence"/>
</dbReference>
<organism evidence="1 2">
    <name type="scientific">Glarea lozoyensis (strain ATCC 74030 / MF5533)</name>
    <dbReference type="NCBI Taxonomy" id="1104152"/>
    <lineage>
        <taxon>Eukaryota</taxon>
        <taxon>Fungi</taxon>
        <taxon>Dikarya</taxon>
        <taxon>Ascomycota</taxon>
        <taxon>Pezizomycotina</taxon>
        <taxon>Leotiomycetes</taxon>
        <taxon>Helotiales</taxon>
        <taxon>Helotiaceae</taxon>
        <taxon>Glarea</taxon>
    </lineage>
</organism>
<gene>
    <name evidence="1" type="ORF">M7I_6608</name>
</gene>
<evidence type="ECO:0000313" key="2">
    <source>
        <dbReference type="Proteomes" id="UP000005446"/>
    </source>
</evidence>
<sequence>MRNGVCAELGIQFDCSKGNKEHECHSRTFSTWLLDLGKDARW</sequence>
<comment type="caution">
    <text evidence="1">The sequence shown here is derived from an EMBL/GenBank/DDBJ whole genome shotgun (WGS) entry which is preliminary data.</text>
</comment>
<reference evidence="1 2" key="1">
    <citation type="journal article" date="2012" name="Eukaryot. Cell">
        <title>Genome sequence of the fungus Glarea lozoyensis: the first genome sequence of a species from the Helotiaceae family.</title>
        <authorList>
            <person name="Youssar L."/>
            <person name="Gruening B.A."/>
            <person name="Erxleben A."/>
            <person name="Guenther S."/>
            <person name="Huettel W."/>
        </authorList>
    </citation>
    <scope>NUCLEOTIDE SEQUENCE [LARGE SCALE GENOMIC DNA]</scope>
    <source>
        <strain evidence="2">ATCC 74030 / MF5533</strain>
    </source>
</reference>
<keyword evidence="2" id="KW-1185">Reference proteome</keyword>
<dbReference type="AlphaFoldDB" id="H0EV16"/>
<dbReference type="HOGENOM" id="CLU_3260652_0_0_1"/>
<proteinExistence type="predicted"/>
<dbReference type="InParanoid" id="H0EV16"/>
<name>H0EV16_GLAL7</name>